<evidence type="ECO:0000256" key="5">
    <source>
        <dbReference type="ARBA" id="ARBA00022741"/>
    </source>
</evidence>
<dbReference type="EC" id="2.7.1.59" evidence="1 14"/>
<gene>
    <name evidence="14 15" type="primary">nagK</name>
    <name evidence="15" type="ORF">QNA12_12100</name>
</gene>
<evidence type="ECO:0000256" key="2">
    <source>
        <dbReference type="ARBA" id="ARBA00014974"/>
    </source>
</evidence>
<proteinExistence type="inferred from homology"/>
<evidence type="ECO:0000256" key="7">
    <source>
        <dbReference type="ARBA" id="ARBA00022833"/>
    </source>
</evidence>
<dbReference type="Pfam" id="PF00480">
    <property type="entry name" value="ROK"/>
    <property type="match status" value="1"/>
</dbReference>
<keyword evidence="5 14" id="KW-0547">Nucleotide-binding</keyword>
<dbReference type="InterPro" id="IPR000600">
    <property type="entry name" value="ROK"/>
</dbReference>
<evidence type="ECO:0000256" key="6">
    <source>
        <dbReference type="ARBA" id="ARBA00022777"/>
    </source>
</evidence>
<dbReference type="InterPro" id="IPR043129">
    <property type="entry name" value="ATPase_NBD"/>
</dbReference>
<evidence type="ECO:0000313" key="16">
    <source>
        <dbReference type="Proteomes" id="UP001379444"/>
    </source>
</evidence>
<keyword evidence="6 14" id="KW-0418">Kinase</keyword>
<comment type="catalytic activity">
    <reaction evidence="13 14">
        <text>N-acetyl-D-glucosamine + ATP = N-acetyl-D-glucosamine 6-phosphate + ADP + H(+)</text>
        <dbReference type="Rhea" id="RHEA:17417"/>
        <dbReference type="ChEBI" id="CHEBI:15378"/>
        <dbReference type="ChEBI" id="CHEBI:30616"/>
        <dbReference type="ChEBI" id="CHEBI:57513"/>
        <dbReference type="ChEBI" id="CHEBI:456216"/>
        <dbReference type="ChEBI" id="CHEBI:506227"/>
        <dbReference type="EC" id="2.7.1.59"/>
    </reaction>
</comment>
<keyword evidence="9 14" id="KW-0119">Carbohydrate metabolism</keyword>
<dbReference type="HAMAP" id="MF_01271">
    <property type="entry name" value="GlcNAc_kinase"/>
    <property type="match status" value="1"/>
</dbReference>
<comment type="function">
    <text evidence="14">Catalyzes the phosphorylation of N-acetyl-D-glucosamine (GlcNAc) derived from cell-wall degradation, yielding GlcNAc-6-P.</text>
</comment>
<comment type="pathway">
    <text evidence="11 14">Cell wall biogenesis; peptidoglycan recycling.</text>
</comment>
<dbReference type="NCBIfam" id="NF009835">
    <property type="entry name" value="PRK13310.1"/>
    <property type="match status" value="1"/>
</dbReference>
<keyword evidence="16" id="KW-1185">Reference proteome</keyword>
<protein>
    <recommendedName>
        <fullName evidence="2 14">N-acetyl-D-glucosamine kinase</fullName>
        <ecNumber evidence="1 14">2.7.1.59</ecNumber>
    </recommendedName>
    <alternativeName>
        <fullName evidence="10 14">GlcNAc kinase</fullName>
    </alternativeName>
</protein>
<reference evidence="15 16" key="1">
    <citation type="journal article" date="2024" name="Front. Plant Sci.">
        <title>Comprehensive phenomic and genomic studies of the species, Pectobacterium cacticida and proposal for reclassification as Alcorniella cacticida comb. nov.</title>
        <authorList>
            <person name="Jonca J."/>
            <person name="Pirhonen M."/>
            <person name="Waleron M.M."/>
            <person name="Gawor J."/>
            <person name="Mrozik A."/>
            <person name="Smoktunowicz M."/>
            <person name="Waleron K."/>
            <person name="Waleron M."/>
        </authorList>
    </citation>
    <scope>NUCLEOTIDE SEQUENCE [LARGE SCALE GENOMIC DNA]</scope>
    <source>
        <strain evidence="15 16">DPMP6</strain>
    </source>
</reference>
<dbReference type="PROSITE" id="PS01125">
    <property type="entry name" value="ROK"/>
    <property type="match status" value="1"/>
</dbReference>
<accession>A0ABZ2G769</accession>
<evidence type="ECO:0000313" key="15">
    <source>
        <dbReference type="EMBL" id="WWO37316.1"/>
    </source>
</evidence>
<feature type="binding site" evidence="14">
    <location>
        <begin position="4"/>
        <end position="11"/>
    </location>
    <ligand>
        <name>ATP</name>
        <dbReference type="ChEBI" id="CHEBI:30616"/>
    </ligand>
</feature>
<keyword evidence="7 14" id="KW-0862">Zinc</keyword>
<evidence type="ECO:0000256" key="10">
    <source>
        <dbReference type="ARBA" id="ARBA00031123"/>
    </source>
</evidence>
<evidence type="ECO:0000256" key="13">
    <source>
        <dbReference type="ARBA" id="ARBA00049065"/>
    </source>
</evidence>
<dbReference type="GO" id="GO:0045127">
    <property type="term" value="F:N-acetylglucosamine kinase activity"/>
    <property type="evidence" value="ECO:0007669"/>
    <property type="project" value="UniProtKB-EC"/>
</dbReference>
<dbReference type="PANTHER" id="PTHR18964">
    <property type="entry name" value="ROK (REPRESSOR, ORF, KINASE) FAMILY"/>
    <property type="match status" value="1"/>
</dbReference>
<sequence length="315" mass="34204">MYYGFDIGGTKIALGVFDAEMNKVWQKRVPTPREHYDELLTTLIDLVHEADAQVGMPGNVGIGVPGMPTGKEGALFTANLPATMGKPLRADLSHRLQRDIRINNDATCFALSEAWDAEFRSYPVVLGMILGTGVGGGLIVDGRPVDGHNGIAGEIGHLRLPSDALDILGVDIPRVKCGCGQLGCIENYISGRGFEWLFAHLYGEELPAVTIIRHYRNGDQRALAFVDRFMDLLAACLGNLLTLFDPHLLVLGGGLSNFDEMYQILPTRLPARLLPIAQLPRIEKARHGDAGGVRGAALLHLMDTTLEKVCTRGND</sequence>
<dbReference type="Proteomes" id="UP001379444">
    <property type="component" value="Chromosome"/>
</dbReference>
<keyword evidence="4 14" id="KW-0479">Metal-binding</keyword>
<dbReference type="CDD" id="cd24057">
    <property type="entry name" value="ASKHA_NBD_ROK_NAGK"/>
    <property type="match status" value="1"/>
</dbReference>
<comment type="similarity">
    <text evidence="12 14">Belongs to the ROK (NagC/XylR) family. NagK subfamily.</text>
</comment>
<evidence type="ECO:0000256" key="4">
    <source>
        <dbReference type="ARBA" id="ARBA00022723"/>
    </source>
</evidence>
<feature type="binding site" evidence="14">
    <location>
        <position position="177"/>
    </location>
    <ligand>
        <name>Zn(2+)</name>
        <dbReference type="ChEBI" id="CHEBI:29105"/>
    </ligand>
</feature>
<dbReference type="InterPro" id="IPR049874">
    <property type="entry name" value="ROK_cs"/>
</dbReference>
<dbReference type="SUPFAM" id="SSF53067">
    <property type="entry name" value="Actin-like ATPase domain"/>
    <property type="match status" value="1"/>
</dbReference>
<evidence type="ECO:0000256" key="12">
    <source>
        <dbReference type="ARBA" id="ARBA00038116"/>
    </source>
</evidence>
<feature type="binding site" evidence="14">
    <location>
        <position position="179"/>
    </location>
    <ligand>
        <name>Zn(2+)</name>
        <dbReference type="ChEBI" id="CHEBI:29105"/>
    </ligand>
</feature>
<evidence type="ECO:0000256" key="9">
    <source>
        <dbReference type="ARBA" id="ARBA00023277"/>
    </source>
</evidence>
<organism evidence="15 16">
    <name type="scientific">Pectobacterium cacticida</name>
    <dbReference type="NCBI Taxonomy" id="69221"/>
    <lineage>
        <taxon>Bacteria</taxon>
        <taxon>Pseudomonadati</taxon>
        <taxon>Pseudomonadota</taxon>
        <taxon>Gammaproteobacteria</taxon>
        <taxon>Enterobacterales</taxon>
        <taxon>Pectobacteriaceae</taxon>
        <taxon>Pectobacterium</taxon>
    </lineage>
</organism>
<feature type="binding site" evidence="14">
    <location>
        <position position="184"/>
    </location>
    <ligand>
        <name>Zn(2+)</name>
        <dbReference type="ChEBI" id="CHEBI:29105"/>
    </ligand>
</feature>
<dbReference type="InterPro" id="IPR023505">
    <property type="entry name" value="N-acetyl-D-glucosamine_kinase"/>
</dbReference>
<keyword evidence="3 14" id="KW-0808">Transferase</keyword>
<name>A0ABZ2G769_9GAMM</name>
<evidence type="ECO:0000256" key="11">
    <source>
        <dbReference type="ARBA" id="ARBA00037880"/>
    </source>
</evidence>
<evidence type="ECO:0000256" key="8">
    <source>
        <dbReference type="ARBA" id="ARBA00022840"/>
    </source>
</evidence>
<dbReference type="RefSeq" id="WP_264498612.1">
    <property type="nucleotide sequence ID" value="NZ_CP109947.1"/>
</dbReference>
<evidence type="ECO:0000256" key="1">
    <source>
        <dbReference type="ARBA" id="ARBA00012122"/>
    </source>
</evidence>
<evidence type="ECO:0000256" key="14">
    <source>
        <dbReference type="HAMAP-Rule" id="MF_01271"/>
    </source>
</evidence>
<dbReference type="PANTHER" id="PTHR18964:SF162">
    <property type="entry name" value="N-ACETYL-D-GLUCOSAMINE KINASE"/>
    <property type="match status" value="1"/>
</dbReference>
<evidence type="ECO:0000256" key="3">
    <source>
        <dbReference type="ARBA" id="ARBA00022679"/>
    </source>
</evidence>
<keyword evidence="8 14" id="KW-0067">ATP-binding</keyword>
<dbReference type="EMBL" id="CP125967">
    <property type="protein sequence ID" value="WWO37316.1"/>
    <property type="molecule type" value="Genomic_DNA"/>
</dbReference>
<dbReference type="Gene3D" id="3.30.420.40">
    <property type="match status" value="2"/>
</dbReference>
<feature type="binding site" evidence="14">
    <location>
        <begin position="133"/>
        <end position="140"/>
    </location>
    <ligand>
        <name>ATP</name>
        <dbReference type="ChEBI" id="CHEBI:30616"/>
    </ligand>
</feature>
<feature type="binding site" evidence="14">
    <location>
        <position position="157"/>
    </location>
    <ligand>
        <name>Zn(2+)</name>
        <dbReference type="ChEBI" id="CHEBI:29105"/>
    </ligand>
</feature>